<dbReference type="EMBL" id="CM001746">
    <property type="protein sequence ID" value="KJB39063.1"/>
    <property type="molecule type" value="Genomic_DNA"/>
</dbReference>
<dbReference type="Proteomes" id="UP000032304">
    <property type="component" value="Chromosome 7"/>
</dbReference>
<protein>
    <submittedName>
        <fullName evidence="2">Uncharacterized protein</fullName>
    </submittedName>
</protein>
<dbReference type="Gramene" id="KJB39064">
    <property type="protein sequence ID" value="KJB39064"/>
    <property type="gene ID" value="B456_007G362100"/>
</dbReference>
<dbReference type="Gramene" id="KJB39066">
    <property type="protein sequence ID" value="KJB39066"/>
    <property type="gene ID" value="B456_007G362100"/>
</dbReference>
<name>A0A0D2QIK3_GOSRA</name>
<dbReference type="AlphaFoldDB" id="A0A0D2QIK3"/>
<reference evidence="2 4" key="1">
    <citation type="journal article" date="2012" name="Nature">
        <title>Repeated polyploidization of Gossypium genomes and the evolution of spinnable cotton fibres.</title>
        <authorList>
            <person name="Paterson A.H."/>
            <person name="Wendel J.F."/>
            <person name="Gundlach H."/>
            <person name="Guo H."/>
            <person name="Jenkins J."/>
            <person name="Jin D."/>
            <person name="Llewellyn D."/>
            <person name="Showmaker K.C."/>
            <person name="Shu S."/>
            <person name="Udall J."/>
            <person name="Yoo M.J."/>
            <person name="Byers R."/>
            <person name="Chen W."/>
            <person name="Doron-Faigenboim A."/>
            <person name="Duke M.V."/>
            <person name="Gong L."/>
            <person name="Grimwood J."/>
            <person name="Grover C."/>
            <person name="Grupp K."/>
            <person name="Hu G."/>
            <person name="Lee T.H."/>
            <person name="Li J."/>
            <person name="Lin L."/>
            <person name="Liu T."/>
            <person name="Marler B.S."/>
            <person name="Page J.T."/>
            <person name="Roberts A.W."/>
            <person name="Romanel E."/>
            <person name="Sanders W.S."/>
            <person name="Szadkowski E."/>
            <person name="Tan X."/>
            <person name="Tang H."/>
            <person name="Xu C."/>
            <person name="Wang J."/>
            <person name="Wang Z."/>
            <person name="Zhang D."/>
            <person name="Zhang L."/>
            <person name="Ashrafi H."/>
            <person name="Bedon F."/>
            <person name="Bowers J.E."/>
            <person name="Brubaker C.L."/>
            <person name="Chee P.W."/>
            <person name="Das S."/>
            <person name="Gingle A.R."/>
            <person name="Haigler C.H."/>
            <person name="Harker D."/>
            <person name="Hoffmann L.V."/>
            <person name="Hovav R."/>
            <person name="Jones D.C."/>
            <person name="Lemke C."/>
            <person name="Mansoor S."/>
            <person name="ur Rahman M."/>
            <person name="Rainville L.N."/>
            <person name="Rambani A."/>
            <person name="Reddy U.K."/>
            <person name="Rong J.K."/>
            <person name="Saranga Y."/>
            <person name="Scheffler B.E."/>
            <person name="Scheffler J.A."/>
            <person name="Stelly D.M."/>
            <person name="Triplett B.A."/>
            <person name="Van Deynze A."/>
            <person name="Vaslin M.F."/>
            <person name="Waghmare V.N."/>
            <person name="Walford S.A."/>
            <person name="Wright R.J."/>
            <person name="Zaki E.A."/>
            <person name="Zhang T."/>
            <person name="Dennis E.S."/>
            <person name="Mayer K.F."/>
            <person name="Peterson D.G."/>
            <person name="Rokhsar D.S."/>
            <person name="Wang X."/>
            <person name="Schmutz J."/>
        </authorList>
    </citation>
    <scope>NUCLEOTIDE SEQUENCE [LARGE SCALE GENOMIC DNA]</scope>
</reference>
<evidence type="ECO:0000256" key="1">
    <source>
        <dbReference type="SAM" id="MobiDB-lite"/>
    </source>
</evidence>
<dbReference type="PANTHER" id="PTHR34055:SF7">
    <property type="entry name" value="NEUROFILAMENT MEDIUM POLYPEPTIDE-LIKE"/>
    <property type="match status" value="1"/>
</dbReference>
<dbReference type="Gramene" id="KJB39062">
    <property type="protein sequence ID" value="KJB39062"/>
    <property type="gene ID" value="B456_007G362100"/>
</dbReference>
<reference evidence="3 5" key="2">
    <citation type="journal article" date="2019" name="Genome Biol. Evol.">
        <title>Insights into the evolution of the New World diploid cottons (Gossypium, subgenus Houzingenia) based on genome sequencing.</title>
        <authorList>
            <person name="Grover C.E."/>
            <person name="Arick M.A. 2nd"/>
            <person name="Thrash A."/>
            <person name="Conover J.L."/>
            <person name="Sanders W.S."/>
            <person name="Peterson D.G."/>
            <person name="Frelichowski J.E."/>
            <person name="Scheffler J.A."/>
            <person name="Scheffler B.E."/>
            <person name="Wendel J.F."/>
        </authorList>
    </citation>
    <scope>NUCLEOTIDE SEQUENCE [LARGE SCALE GENOMIC DNA]</scope>
    <source>
        <strain evidence="3">8</strain>
        <tissue evidence="3">Leaf</tissue>
    </source>
</reference>
<reference evidence="3" key="3">
    <citation type="submission" date="2020-04" db="EMBL/GenBank/DDBJ databases">
        <authorList>
            <person name="Grover C.E."/>
            <person name="Arick M.A. II"/>
            <person name="Thrash A."/>
            <person name="Conover J.L."/>
            <person name="Sanders W.S."/>
            <person name="Peterson D.G."/>
            <person name="Scheffler J.A."/>
            <person name="Scheffler B.E."/>
            <person name="Wendel J.F."/>
        </authorList>
    </citation>
    <scope>NUCLEOTIDE SEQUENCE</scope>
    <source>
        <strain evidence="3">8</strain>
        <tissue evidence="3">Leaf</tissue>
    </source>
</reference>
<sequence>MRRGRGKVKKQAVVVSSHEDPESGDDEIIEELKVEKTEEDSGDVKGSVPIKEKKNQAVTENGRKRKRSMQAKENGITTKLSTDDSIKPVGYRQNGSRRKNKPQRAAEAIVECK</sequence>
<feature type="compositionally biased region" description="Basic residues" evidence="1">
    <location>
        <begin position="1"/>
        <end position="10"/>
    </location>
</feature>
<dbReference type="STRING" id="29730.A0A0D2QIK3"/>
<gene>
    <name evidence="2" type="ORF">B456_007G362100</name>
    <name evidence="3" type="ORF">Gorai_020100</name>
</gene>
<evidence type="ECO:0000313" key="4">
    <source>
        <dbReference type="Proteomes" id="UP000032304"/>
    </source>
</evidence>
<evidence type="ECO:0000313" key="3">
    <source>
        <dbReference type="EMBL" id="MBA0591422.1"/>
    </source>
</evidence>
<dbReference type="EMBL" id="CM001746">
    <property type="protein sequence ID" value="KJB39064.1"/>
    <property type="molecule type" value="Genomic_DNA"/>
</dbReference>
<dbReference type="OrthoDB" id="693270at2759"/>
<dbReference type="PANTHER" id="PTHR34055">
    <property type="entry name" value="OS09G0491596 PROTEIN"/>
    <property type="match status" value="1"/>
</dbReference>
<dbReference type="EMBL" id="JABEZZ010000007">
    <property type="protein sequence ID" value="MBA0591422.1"/>
    <property type="molecule type" value="Genomic_DNA"/>
</dbReference>
<feature type="region of interest" description="Disordered" evidence="1">
    <location>
        <begin position="1"/>
        <end position="113"/>
    </location>
</feature>
<evidence type="ECO:0000313" key="2">
    <source>
        <dbReference type="EMBL" id="KJB39063.1"/>
    </source>
</evidence>
<dbReference type="EMBL" id="CM001746">
    <property type="protein sequence ID" value="KJB39066.1"/>
    <property type="molecule type" value="Genomic_DNA"/>
</dbReference>
<dbReference type="Proteomes" id="UP000593578">
    <property type="component" value="Unassembled WGS sequence"/>
</dbReference>
<accession>A0A0D2QIK3</accession>
<keyword evidence="4" id="KW-1185">Reference proteome</keyword>
<evidence type="ECO:0000313" key="5">
    <source>
        <dbReference type="Proteomes" id="UP000593578"/>
    </source>
</evidence>
<dbReference type="KEGG" id="gra:105761669"/>
<dbReference type="EMBL" id="CM001746">
    <property type="protein sequence ID" value="KJB39065.1"/>
    <property type="molecule type" value="Genomic_DNA"/>
</dbReference>
<dbReference type="OMA" id="SMGFRQI"/>
<dbReference type="EMBL" id="CM001746">
    <property type="protein sequence ID" value="KJB39062.1"/>
    <property type="molecule type" value="Genomic_DNA"/>
</dbReference>
<proteinExistence type="predicted"/>
<dbReference type="Gramene" id="KJB39065">
    <property type="protein sequence ID" value="KJB39065"/>
    <property type="gene ID" value="B456_007G362100"/>
</dbReference>
<dbReference type="Gramene" id="KJB39063">
    <property type="protein sequence ID" value="KJB39063"/>
    <property type="gene ID" value="B456_007G362100"/>
</dbReference>
<organism evidence="2 4">
    <name type="scientific">Gossypium raimondii</name>
    <name type="common">Peruvian cotton</name>
    <name type="synonym">Gossypium klotzschianum subsp. raimondii</name>
    <dbReference type="NCBI Taxonomy" id="29730"/>
    <lineage>
        <taxon>Eukaryota</taxon>
        <taxon>Viridiplantae</taxon>
        <taxon>Streptophyta</taxon>
        <taxon>Embryophyta</taxon>
        <taxon>Tracheophyta</taxon>
        <taxon>Spermatophyta</taxon>
        <taxon>Magnoliopsida</taxon>
        <taxon>eudicotyledons</taxon>
        <taxon>Gunneridae</taxon>
        <taxon>Pentapetalae</taxon>
        <taxon>rosids</taxon>
        <taxon>malvids</taxon>
        <taxon>Malvales</taxon>
        <taxon>Malvaceae</taxon>
        <taxon>Malvoideae</taxon>
        <taxon>Gossypium</taxon>
    </lineage>
</organism>